<proteinExistence type="predicted"/>
<dbReference type="EMBL" id="KN880556">
    <property type="protein sequence ID" value="KIY66399.1"/>
    <property type="molecule type" value="Genomic_DNA"/>
</dbReference>
<keyword evidence="2" id="KW-1185">Reference proteome</keyword>
<evidence type="ECO:0000313" key="2">
    <source>
        <dbReference type="Proteomes" id="UP000054007"/>
    </source>
</evidence>
<sequence length="421" mass="47966">MSVSRATIHDLPAEIIAIILSYGQRTGVHPKREDAMACVRYACAVSQVSRFWRSITLNVEPAKLIWSYIVEFTHGDFPTSIGSLFVKRTKHRLHYFLIQNRPEEMSEPTLLVDIAHRVQCISLYALQLQLPDQRLLEWTTDAGRRLEYFTFTVPDYSKPSSGFPVLFDESKIRRRKFDLQLFGYPISSTPNILPTSLTRLTLERSYVSLHALLTECSKTLEILVLRGVVNLDSGTRGPFKLHRLVYLELGGSHSNLPQCVQTPWLGCVLLTGRWNAAEILNFRWRYGAPKSVERLVYAMDDMTQGGQYHLLNAILIDAFPCVEDIQWCGDVRPLLALLQRTAIRTGPRGARTVGLPMLKSLTVSDLFKSYDDVKELLLWRLGEGFPFRSIGYRAADEEAADAIVASYPANIEQELCYDWYK</sequence>
<name>A0A0D7B897_9AGAR</name>
<reference evidence="1 2" key="1">
    <citation type="journal article" date="2015" name="Fungal Genet. Biol.">
        <title>Evolution of novel wood decay mechanisms in Agaricales revealed by the genome sequences of Fistulina hepatica and Cylindrobasidium torrendii.</title>
        <authorList>
            <person name="Floudas D."/>
            <person name="Held B.W."/>
            <person name="Riley R."/>
            <person name="Nagy L.G."/>
            <person name="Koehler G."/>
            <person name="Ransdell A.S."/>
            <person name="Younus H."/>
            <person name="Chow J."/>
            <person name="Chiniquy J."/>
            <person name="Lipzen A."/>
            <person name="Tritt A."/>
            <person name="Sun H."/>
            <person name="Haridas S."/>
            <person name="LaButti K."/>
            <person name="Ohm R.A."/>
            <person name="Kues U."/>
            <person name="Blanchette R.A."/>
            <person name="Grigoriev I.V."/>
            <person name="Minto R.E."/>
            <person name="Hibbett D.S."/>
        </authorList>
    </citation>
    <scope>NUCLEOTIDE SEQUENCE [LARGE SCALE GENOMIC DNA]</scope>
    <source>
        <strain evidence="1 2">FP15055 ss-10</strain>
    </source>
</reference>
<organism evidence="1 2">
    <name type="scientific">Cylindrobasidium torrendii FP15055 ss-10</name>
    <dbReference type="NCBI Taxonomy" id="1314674"/>
    <lineage>
        <taxon>Eukaryota</taxon>
        <taxon>Fungi</taxon>
        <taxon>Dikarya</taxon>
        <taxon>Basidiomycota</taxon>
        <taxon>Agaricomycotina</taxon>
        <taxon>Agaricomycetes</taxon>
        <taxon>Agaricomycetidae</taxon>
        <taxon>Agaricales</taxon>
        <taxon>Marasmiineae</taxon>
        <taxon>Physalacriaceae</taxon>
        <taxon>Cylindrobasidium</taxon>
    </lineage>
</organism>
<accession>A0A0D7B897</accession>
<evidence type="ECO:0008006" key="3">
    <source>
        <dbReference type="Google" id="ProtNLM"/>
    </source>
</evidence>
<evidence type="ECO:0000313" key="1">
    <source>
        <dbReference type="EMBL" id="KIY66399.1"/>
    </source>
</evidence>
<dbReference type="AlphaFoldDB" id="A0A0D7B897"/>
<gene>
    <name evidence="1" type="ORF">CYLTODRAFT_423485</name>
</gene>
<dbReference type="Proteomes" id="UP000054007">
    <property type="component" value="Unassembled WGS sequence"/>
</dbReference>
<protein>
    <recommendedName>
        <fullName evidence="3">F-box domain-containing protein</fullName>
    </recommendedName>
</protein>